<evidence type="ECO:0000256" key="2">
    <source>
        <dbReference type="ARBA" id="ARBA00007131"/>
    </source>
</evidence>
<protein>
    <submittedName>
        <fullName evidence="5">1-deoxy-D-xylulose-5-phosphate synthase</fullName>
        <ecNumber evidence="5">2.2.1.7</ecNumber>
    </submittedName>
</protein>
<dbReference type="Proteomes" id="UP000319576">
    <property type="component" value="Chromosome"/>
</dbReference>
<dbReference type="InterPro" id="IPR005475">
    <property type="entry name" value="Transketolase-like_Pyr-bd"/>
</dbReference>
<comment type="cofactor">
    <cofactor evidence="1">
        <name>thiamine diphosphate</name>
        <dbReference type="ChEBI" id="CHEBI:58937"/>
    </cofactor>
</comment>
<dbReference type="EC" id="2.2.1.7" evidence="5"/>
<comment type="similarity">
    <text evidence="2">Belongs to the transketolase family.</text>
</comment>
<evidence type="ECO:0000259" key="4">
    <source>
        <dbReference type="SMART" id="SM00861"/>
    </source>
</evidence>
<organism evidence="5 6">
    <name type="scientific">Urbifossiella limnaea</name>
    <dbReference type="NCBI Taxonomy" id="2528023"/>
    <lineage>
        <taxon>Bacteria</taxon>
        <taxon>Pseudomonadati</taxon>
        <taxon>Planctomycetota</taxon>
        <taxon>Planctomycetia</taxon>
        <taxon>Gemmatales</taxon>
        <taxon>Gemmataceae</taxon>
        <taxon>Urbifossiella</taxon>
    </lineage>
</organism>
<keyword evidence="5" id="KW-0808">Transferase</keyword>
<evidence type="ECO:0000256" key="3">
    <source>
        <dbReference type="ARBA" id="ARBA00023052"/>
    </source>
</evidence>
<name>A0A517XQV8_9BACT</name>
<feature type="domain" description="Transketolase-like pyrimidine-binding" evidence="4">
    <location>
        <begin position="1"/>
        <end position="163"/>
    </location>
</feature>
<dbReference type="InterPro" id="IPR051157">
    <property type="entry name" value="PDH/Transketolase"/>
</dbReference>
<dbReference type="Gene3D" id="3.40.50.970">
    <property type="match status" value="1"/>
</dbReference>
<dbReference type="InterPro" id="IPR029061">
    <property type="entry name" value="THDP-binding"/>
</dbReference>
<dbReference type="KEGG" id="uli:ETAA1_18320"/>
<proteinExistence type="inferred from homology"/>
<sequence>MRENCLKTVYELAKTDERIVFVGSDLGVGVLAEFKRDMPDRFFMEGVAEQNLVGVAAGLAMEGHVVYLNTIATFLSRRCYEQVAVDLCLHNVNVRLIANGGGVVYAPLGPTHLATEDIAIMRALPNMAVVAPADAKEMIRFMHASVDHAGPIYIRVAKGHDPIVTTQTGPFVIGKAVPMRTGGEVLLVTTGVGLQVCLAAADQLAAGGVKAAVLHFPTIKPFDTEALHAHAEGAAAIVAVEEHTIIGGLGGACAEYLAETDLLASRKFKRVGIPDVFPSVYGDQNGMMRKYGISAEAVAATATTLLSARPKPVRIAA</sequence>
<dbReference type="SUPFAM" id="SSF52922">
    <property type="entry name" value="TK C-terminal domain-like"/>
    <property type="match status" value="1"/>
</dbReference>
<dbReference type="Pfam" id="PF02780">
    <property type="entry name" value="Transketolase_C"/>
    <property type="match status" value="1"/>
</dbReference>
<evidence type="ECO:0000313" key="6">
    <source>
        <dbReference type="Proteomes" id="UP000319576"/>
    </source>
</evidence>
<dbReference type="RefSeq" id="WP_145236553.1">
    <property type="nucleotide sequence ID" value="NZ_CP036273.1"/>
</dbReference>
<evidence type="ECO:0000313" key="5">
    <source>
        <dbReference type="EMBL" id="QDU19893.1"/>
    </source>
</evidence>
<keyword evidence="3" id="KW-0786">Thiamine pyrophosphate</keyword>
<dbReference type="AlphaFoldDB" id="A0A517XQV8"/>
<dbReference type="SMART" id="SM00861">
    <property type="entry name" value="Transket_pyr"/>
    <property type="match status" value="1"/>
</dbReference>
<dbReference type="FunFam" id="3.40.50.970:FF:000129">
    <property type="entry name" value="Transketolase"/>
    <property type="match status" value="1"/>
</dbReference>
<reference evidence="5 6" key="1">
    <citation type="submission" date="2019-02" db="EMBL/GenBank/DDBJ databases">
        <title>Deep-cultivation of Planctomycetes and their phenomic and genomic characterization uncovers novel biology.</title>
        <authorList>
            <person name="Wiegand S."/>
            <person name="Jogler M."/>
            <person name="Boedeker C."/>
            <person name="Pinto D."/>
            <person name="Vollmers J."/>
            <person name="Rivas-Marin E."/>
            <person name="Kohn T."/>
            <person name="Peeters S.H."/>
            <person name="Heuer A."/>
            <person name="Rast P."/>
            <person name="Oberbeckmann S."/>
            <person name="Bunk B."/>
            <person name="Jeske O."/>
            <person name="Meyerdierks A."/>
            <person name="Storesund J.E."/>
            <person name="Kallscheuer N."/>
            <person name="Luecker S."/>
            <person name="Lage O.M."/>
            <person name="Pohl T."/>
            <person name="Merkel B.J."/>
            <person name="Hornburger P."/>
            <person name="Mueller R.-W."/>
            <person name="Bruemmer F."/>
            <person name="Labrenz M."/>
            <person name="Spormann A.M."/>
            <person name="Op den Camp H."/>
            <person name="Overmann J."/>
            <person name="Amann R."/>
            <person name="Jetten M.S.M."/>
            <person name="Mascher T."/>
            <person name="Medema M.H."/>
            <person name="Devos D.P."/>
            <person name="Kaster A.-K."/>
            <person name="Ovreas L."/>
            <person name="Rohde M."/>
            <person name="Galperin M.Y."/>
            <person name="Jogler C."/>
        </authorList>
    </citation>
    <scope>NUCLEOTIDE SEQUENCE [LARGE SCALE GENOMIC DNA]</scope>
    <source>
        <strain evidence="5 6">ETA_A1</strain>
    </source>
</reference>
<dbReference type="PANTHER" id="PTHR43825">
    <property type="entry name" value="PYRUVATE DEHYDROGENASE E1 COMPONENT"/>
    <property type="match status" value="1"/>
</dbReference>
<keyword evidence="6" id="KW-1185">Reference proteome</keyword>
<evidence type="ECO:0000256" key="1">
    <source>
        <dbReference type="ARBA" id="ARBA00001964"/>
    </source>
</evidence>
<dbReference type="InterPro" id="IPR009014">
    <property type="entry name" value="Transketo_C/PFOR_II"/>
</dbReference>
<dbReference type="Gene3D" id="3.40.50.920">
    <property type="match status" value="1"/>
</dbReference>
<gene>
    <name evidence="5" type="primary">dxs_1</name>
    <name evidence="5" type="ORF">ETAA1_18320</name>
</gene>
<dbReference type="GO" id="GO:0008661">
    <property type="term" value="F:1-deoxy-D-xylulose-5-phosphate synthase activity"/>
    <property type="evidence" value="ECO:0007669"/>
    <property type="project" value="UniProtKB-EC"/>
</dbReference>
<dbReference type="SUPFAM" id="SSF52518">
    <property type="entry name" value="Thiamin diphosphate-binding fold (THDP-binding)"/>
    <property type="match status" value="1"/>
</dbReference>
<dbReference type="Pfam" id="PF02779">
    <property type="entry name" value="Transket_pyr"/>
    <property type="match status" value="1"/>
</dbReference>
<dbReference type="CDD" id="cd07033">
    <property type="entry name" value="TPP_PYR_DXS_TK_like"/>
    <property type="match status" value="1"/>
</dbReference>
<accession>A0A517XQV8</accession>
<dbReference type="InterPro" id="IPR033248">
    <property type="entry name" value="Transketolase_C"/>
</dbReference>
<dbReference type="PANTHER" id="PTHR43825:SF5">
    <property type="entry name" value="HYPOTHETICAL TRANSKETOLASE FAMILY PROTEIN"/>
    <property type="match status" value="1"/>
</dbReference>
<dbReference type="OrthoDB" id="9803371at2"/>
<dbReference type="EMBL" id="CP036273">
    <property type="protein sequence ID" value="QDU19893.1"/>
    <property type="molecule type" value="Genomic_DNA"/>
</dbReference>